<evidence type="ECO:0000313" key="3">
    <source>
        <dbReference type="Proteomes" id="UP000589896"/>
    </source>
</evidence>
<dbReference type="InterPro" id="IPR058188">
    <property type="entry name" value="YxiG-like"/>
</dbReference>
<organism evidence="2 3">
    <name type="scientific">Luteimonas deserti</name>
    <dbReference type="NCBI Taxonomy" id="2752306"/>
    <lineage>
        <taxon>Bacteria</taxon>
        <taxon>Pseudomonadati</taxon>
        <taxon>Pseudomonadota</taxon>
        <taxon>Gammaproteobacteria</taxon>
        <taxon>Lysobacterales</taxon>
        <taxon>Lysobacteraceae</taxon>
        <taxon>Luteimonas</taxon>
    </lineage>
</organism>
<comment type="caution">
    <text evidence="2">The sequence shown here is derived from an EMBL/GenBank/DDBJ whole genome shotgun (WGS) entry which is preliminary data.</text>
</comment>
<accession>A0A7Z0TWL5</accession>
<name>A0A7Z0TWL5_9GAMM</name>
<protein>
    <recommendedName>
        <fullName evidence="1">YxiG-like domain-containing protein</fullName>
    </recommendedName>
</protein>
<sequence>MLAPIVHPLDALFDWLPDCDFGVMDHGFAPHGRDYTFLVESSMGKDPGRHQVQFTHVAELSYVTAVADDAWAKSWGEAFVDYQSWLDAGEPDGYVWGTCWSLAWPGIRAIESSAKASAWAARLGSPMCEAEIETDRFRMNLIFSSLRWAKVGNETFTVSSVVIPLPSQGS</sequence>
<evidence type="ECO:0000313" key="2">
    <source>
        <dbReference type="EMBL" id="NYZ63484.1"/>
    </source>
</evidence>
<feature type="domain" description="YxiG-like" evidence="1">
    <location>
        <begin position="20"/>
        <end position="156"/>
    </location>
</feature>
<dbReference type="AlphaFoldDB" id="A0A7Z0TWL5"/>
<reference evidence="2 3" key="1">
    <citation type="submission" date="2020-07" db="EMBL/GenBank/DDBJ databases">
        <title>isolation of Luteimonas sp. SJ-16.</title>
        <authorList>
            <person name="Huang X.-X."/>
            <person name="Xu L."/>
            <person name="Sun J.-Q."/>
        </authorList>
    </citation>
    <scope>NUCLEOTIDE SEQUENCE [LARGE SCALE GENOMIC DNA]</scope>
    <source>
        <strain evidence="2 3">SJ-16</strain>
    </source>
</reference>
<keyword evidence="3" id="KW-1185">Reference proteome</keyword>
<dbReference type="EMBL" id="JACCJZ010000019">
    <property type="protein sequence ID" value="NYZ63484.1"/>
    <property type="molecule type" value="Genomic_DNA"/>
</dbReference>
<evidence type="ECO:0000259" key="1">
    <source>
        <dbReference type="Pfam" id="PF24712"/>
    </source>
</evidence>
<dbReference type="Pfam" id="PF24712">
    <property type="entry name" value="YxiG_2"/>
    <property type="match status" value="1"/>
</dbReference>
<dbReference type="Proteomes" id="UP000589896">
    <property type="component" value="Unassembled WGS sequence"/>
</dbReference>
<gene>
    <name evidence="2" type="ORF">H0E82_12055</name>
</gene>
<proteinExistence type="predicted"/>